<dbReference type="SUPFAM" id="SSF52833">
    <property type="entry name" value="Thioredoxin-like"/>
    <property type="match status" value="1"/>
</dbReference>
<dbReference type="Pfam" id="PF01323">
    <property type="entry name" value="DSBA"/>
    <property type="match status" value="1"/>
</dbReference>
<dbReference type="GeneID" id="19319828"/>
<evidence type="ECO:0000259" key="1">
    <source>
        <dbReference type="Pfam" id="PF01323"/>
    </source>
</evidence>
<dbReference type="CDD" id="cd03024">
    <property type="entry name" value="DsbA_FrnE"/>
    <property type="match status" value="1"/>
</dbReference>
<dbReference type="AlphaFoldDB" id="A0A061H2Q5"/>
<dbReference type="InterPro" id="IPR036249">
    <property type="entry name" value="Thioredoxin-like_sf"/>
</dbReference>
<evidence type="ECO:0000313" key="3">
    <source>
        <dbReference type="Proteomes" id="UP000053664"/>
    </source>
</evidence>
<evidence type="ECO:0000313" key="2">
    <source>
        <dbReference type="EMBL" id="EPQ26763.1"/>
    </source>
</evidence>
<dbReference type="KEGG" id="pfp:PFL1_05742"/>
<dbReference type="PANTHER" id="PTHR13887:SF41">
    <property type="entry name" value="THIOREDOXIN SUPERFAMILY PROTEIN"/>
    <property type="match status" value="1"/>
</dbReference>
<name>A0A061H2Q5_9BASI</name>
<dbReference type="HOGENOM" id="CLU_069253_0_4_1"/>
<dbReference type="Gene3D" id="3.40.30.10">
    <property type="entry name" value="Glutaredoxin"/>
    <property type="match status" value="1"/>
</dbReference>
<dbReference type="PANTHER" id="PTHR13887">
    <property type="entry name" value="GLUTATHIONE S-TRANSFERASE KAPPA"/>
    <property type="match status" value="1"/>
</dbReference>
<proteinExistence type="predicted"/>
<dbReference type="Proteomes" id="UP000053664">
    <property type="component" value="Unassembled WGS sequence"/>
</dbReference>
<protein>
    <recommendedName>
        <fullName evidence="1">DSBA-like thioredoxin domain-containing protein</fullName>
    </recommendedName>
</protein>
<dbReference type="InterPro" id="IPR001853">
    <property type="entry name" value="DSBA-like_thioredoxin_dom"/>
</dbReference>
<dbReference type="eggNOG" id="ENOG502QTH7">
    <property type="taxonomic scope" value="Eukaryota"/>
</dbReference>
<accession>A0A061H2Q5</accession>
<feature type="domain" description="DSBA-like thioredoxin" evidence="1">
    <location>
        <begin position="9"/>
        <end position="225"/>
    </location>
</feature>
<dbReference type="OrthoDB" id="1930760at2759"/>
<dbReference type="EMBL" id="KE361643">
    <property type="protein sequence ID" value="EPQ26763.1"/>
    <property type="molecule type" value="Genomic_DNA"/>
</dbReference>
<sequence length="238" mass="26210">MTTPIPLRIKVTSDTICPFCFIGLRKLQRALATSPVVQSKAFDVDIEYLPFQLDPTLPVDRPESKLERYRAKFGARTDGMVEMMKGRGLECGIHFSYGGPIRSTLLSHRLLSKSYLEGGSKLQLALIEKLFHSYFEQEGDPGDIDTLASLSGPPPVGAGVFASTDAARSFLESKELLPEVEKKFHEARLKGISGVPHFEIEAGQPEGKRVRAEVGGAQDSEAFVEIFGKIKEAIDQQQ</sequence>
<gene>
    <name evidence="2" type="ORF">PFL1_05742</name>
</gene>
<dbReference type="RefSeq" id="XP_007881468.1">
    <property type="nucleotide sequence ID" value="XM_007883277.1"/>
</dbReference>
<organism evidence="2 3">
    <name type="scientific">Pseudozyma flocculosa PF-1</name>
    <dbReference type="NCBI Taxonomy" id="1277687"/>
    <lineage>
        <taxon>Eukaryota</taxon>
        <taxon>Fungi</taxon>
        <taxon>Dikarya</taxon>
        <taxon>Basidiomycota</taxon>
        <taxon>Ustilaginomycotina</taxon>
        <taxon>Ustilaginomycetes</taxon>
        <taxon>Ustilaginales</taxon>
        <taxon>Ustilaginaceae</taxon>
        <taxon>Pseudozyma</taxon>
    </lineage>
</organism>
<reference evidence="2 3" key="1">
    <citation type="journal article" date="2013" name="Plant Cell">
        <title>The transition from a phytopathogenic smut ancestor to an anamorphic biocontrol agent deciphered by comparative whole-genome analysis.</title>
        <authorList>
            <person name="Lefebvre F."/>
            <person name="Joly D.L."/>
            <person name="Labbe C."/>
            <person name="Teichmann B."/>
            <person name="Linning R."/>
            <person name="Belzile F."/>
            <person name="Bakkeren G."/>
            <person name="Belanger R.R."/>
        </authorList>
    </citation>
    <scope>NUCLEOTIDE SEQUENCE [LARGE SCALE GENOMIC DNA]</scope>
    <source>
        <strain evidence="2 3">PF-1</strain>
    </source>
</reference>
<dbReference type="GO" id="GO:0016491">
    <property type="term" value="F:oxidoreductase activity"/>
    <property type="evidence" value="ECO:0007669"/>
    <property type="project" value="InterPro"/>
</dbReference>